<dbReference type="Pfam" id="PF07295">
    <property type="entry name" value="DUF1451"/>
    <property type="match status" value="1"/>
</dbReference>
<reference evidence="2" key="1">
    <citation type="submission" date="2016-02" db="EMBL/GenBank/DDBJ databases">
        <authorList>
            <person name="Rodrigo-Torres Lidia"/>
            <person name="Arahal R.David."/>
        </authorList>
    </citation>
    <scope>NUCLEOTIDE SEQUENCE [LARGE SCALE GENOMIC DNA]</scope>
    <source>
        <strain evidence="2">CECT 9029</strain>
    </source>
</reference>
<organism evidence="1 2">
    <name type="scientific">Grimontia celer</name>
    <dbReference type="NCBI Taxonomy" id="1796497"/>
    <lineage>
        <taxon>Bacteria</taxon>
        <taxon>Pseudomonadati</taxon>
        <taxon>Pseudomonadota</taxon>
        <taxon>Gammaproteobacteria</taxon>
        <taxon>Vibrionales</taxon>
        <taxon>Vibrionaceae</taxon>
        <taxon>Grimontia</taxon>
    </lineage>
</organism>
<dbReference type="NCBIfam" id="NF008261">
    <property type="entry name" value="PRK11032.1"/>
    <property type="match status" value="1"/>
</dbReference>
<keyword evidence="2" id="KW-1185">Reference proteome</keyword>
<dbReference type="STRING" id="1796497.GCE9029_00192"/>
<evidence type="ECO:0000313" key="2">
    <source>
        <dbReference type="Proteomes" id="UP000071641"/>
    </source>
</evidence>
<dbReference type="Proteomes" id="UP000071641">
    <property type="component" value="Unassembled WGS sequence"/>
</dbReference>
<evidence type="ECO:0008006" key="3">
    <source>
        <dbReference type="Google" id="ProtNLM"/>
    </source>
</evidence>
<name>A0A128ES71_9GAMM</name>
<proteinExistence type="predicted"/>
<dbReference type="RefSeq" id="WP_062660652.1">
    <property type="nucleotide sequence ID" value="NZ_FIZX01000001.1"/>
</dbReference>
<evidence type="ECO:0000313" key="1">
    <source>
        <dbReference type="EMBL" id="CZF77422.1"/>
    </source>
</evidence>
<dbReference type="AlphaFoldDB" id="A0A128ES71"/>
<accession>A0A128ES71</accession>
<protein>
    <recommendedName>
        <fullName evidence="3">Zinc ribbon-containing protein</fullName>
    </recommendedName>
</protein>
<dbReference type="InterPro" id="IPR009912">
    <property type="entry name" value="DUF1451"/>
</dbReference>
<dbReference type="OrthoDB" id="3174978at2"/>
<sequence length="161" mass="18583">MSEQKAEYKVLVERISEALKHSPEELQRWLDLSEKYVKAASDMTKDELALIEAYFKRDVQEFGARYNEPEENKDDGQLFRDLIANTLWEQLAEITDKTQLEWREVLQDIQHHGVYNAGEVVGLGILICEKCGNQTEHTHVDVLTPCIKCGSKEFSRKPFPA</sequence>
<dbReference type="EMBL" id="FIZX01000001">
    <property type="protein sequence ID" value="CZF77422.1"/>
    <property type="molecule type" value="Genomic_DNA"/>
</dbReference>
<gene>
    <name evidence="1" type="ORF">GCE9029_00192</name>
</gene>